<keyword evidence="2" id="KW-1185">Reference proteome</keyword>
<comment type="caution">
    <text evidence="1">The sequence shown here is derived from an EMBL/GenBank/DDBJ whole genome shotgun (WGS) entry which is preliminary data.</text>
</comment>
<accession>A0ACC1CL28</accession>
<protein>
    <submittedName>
        <fullName evidence="1">Uncharacterized protein</fullName>
    </submittedName>
</protein>
<dbReference type="EMBL" id="CM034408">
    <property type="protein sequence ID" value="KAJ0172210.1"/>
    <property type="molecule type" value="Genomic_DNA"/>
</dbReference>
<evidence type="ECO:0000313" key="1">
    <source>
        <dbReference type="EMBL" id="KAJ0172210.1"/>
    </source>
</evidence>
<proteinExistence type="predicted"/>
<sequence>MHPSIIPPHSLIEELNLMQKTNNFKPIDNISIKNIHNIEKSISVKAYSTEATLTFILDIPSIDTNPYDLIHLYSIPDKHNLTIIPKSKYLALGSDEYSYLDEDCRKMTQDTLLCTSLNTQAIEDSDDCIIKLIKHQTPNCTRAKLHLKHNKIEKIAEDKWLVILKEEAVARKQCGPKSEYIKLIGIHIISITKECKLNILNRTLRTNAHAISVDNIIPLPKEEITTSENTPIKLTLEDIALDNVYKLLDRAEDVEVDSNIDWRLIMATPSWSTIGLYVTLITYVCWKVYQHRKKGEIQDISTSNEDAAGSCGTRFHLKEGGVRQSLDMRLPTNLLTTQRPVIAL</sequence>
<gene>
    <name evidence="1" type="ORF">K1T71_012183</name>
</gene>
<evidence type="ECO:0000313" key="2">
    <source>
        <dbReference type="Proteomes" id="UP000824533"/>
    </source>
</evidence>
<reference evidence="1 2" key="1">
    <citation type="journal article" date="2021" name="Front. Genet.">
        <title>Chromosome-Level Genome Assembly Reveals Significant Gene Expansion in the Toll and IMD Signaling Pathways of Dendrolimus kikuchii.</title>
        <authorList>
            <person name="Zhou J."/>
            <person name="Wu P."/>
            <person name="Xiong Z."/>
            <person name="Liu N."/>
            <person name="Zhao N."/>
            <person name="Ji M."/>
            <person name="Qiu Y."/>
            <person name="Yang B."/>
        </authorList>
    </citation>
    <scope>NUCLEOTIDE SEQUENCE [LARGE SCALE GENOMIC DNA]</scope>
    <source>
        <strain evidence="1">Ann1</strain>
    </source>
</reference>
<dbReference type="Proteomes" id="UP000824533">
    <property type="component" value="Linkage Group LG22"/>
</dbReference>
<organism evidence="1 2">
    <name type="scientific">Dendrolimus kikuchii</name>
    <dbReference type="NCBI Taxonomy" id="765133"/>
    <lineage>
        <taxon>Eukaryota</taxon>
        <taxon>Metazoa</taxon>
        <taxon>Ecdysozoa</taxon>
        <taxon>Arthropoda</taxon>
        <taxon>Hexapoda</taxon>
        <taxon>Insecta</taxon>
        <taxon>Pterygota</taxon>
        <taxon>Neoptera</taxon>
        <taxon>Endopterygota</taxon>
        <taxon>Lepidoptera</taxon>
        <taxon>Glossata</taxon>
        <taxon>Ditrysia</taxon>
        <taxon>Bombycoidea</taxon>
        <taxon>Lasiocampidae</taxon>
        <taxon>Dendrolimus</taxon>
    </lineage>
</organism>
<name>A0ACC1CL28_9NEOP</name>